<keyword evidence="3" id="KW-1185">Reference proteome</keyword>
<protein>
    <submittedName>
        <fullName evidence="2">Nuclear transport factor 2 family protein</fullName>
    </submittedName>
</protein>
<feature type="domain" description="DUF4440" evidence="1">
    <location>
        <begin position="32"/>
        <end position="98"/>
    </location>
</feature>
<gene>
    <name evidence="2" type="ORF">QRX60_24160</name>
</gene>
<dbReference type="EMBL" id="CP127295">
    <property type="protein sequence ID" value="WIY06794.1"/>
    <property type="molecule type" value="Genomic_DNA"/>
</dbReference>
<organism evidence="2 3">
    <name type="scientific">Amycolatopsis mongoliensis</name>
    <dbReference type="NCBI Taxonomy" id="715475"/>
    <lineage>
        <taxon>Bacteria</taxon>
        <taxon>Bacillati</taxon>
        <taxon>Actinomycetota</taxon>
        <taxon>Actinomycetes</taxon>
        <taxon>Pseudonocardiales</taxon>
        <taxon>Pseudonocardiaceae</taxon>
        <taxon>Amycolatopsis</taxon>
    </lineage>
</organism>
<dbReference type="InterPro" id="IPR027843">
    <property type="entry name" value="DUF4440"/>
</dbReference>
<evidence type="ECO:0000259" key="1">
    <source>
        <dbReference type="Pfam" id="PF14534"/>
    </source>
</evidence>
<name>A0A9Y2NM45_9PSEU</name>
<reference evidence="2 3" key="1">
    <citation type="submission" date="2023-06" db="EMBL/GenBank/DDBJ databases">
        <authorList>
            <person name="Oyuntsetseg B."/>
            <person name="Kim S.B."/>
        </authorList>
    </citation>
    <scope>NUCLEOTIDE SEQUENCE [LARGE SCALE GENOMIC DNA]</scope>
    <source>
        <strain evidence="2 3">4-36</strain>
    </source>
</reference>
<evidence type="ECO:0000313" key="3">
    <source>
        <dbReference type="Proteomes" id="UP001239397"/>
    </source>
</evidence>
<dbReference type="RefSeq" id="WP_286003051.1">
    <property type="nucleotide sequence ID" value="NZ_CP127295.1"/>
</dbReference>
<dbReference type="AlphaFoldDB" id="A0A9Y2NM45"/>
<dbReference type="Gene3D" id="3.10.450.50">
    <property type="match status" value="1"/>
</dbReference>
<dbReference type="Proteomes" id="UP001239397">
    <property type="component" value="Chromosome"/>
</dbReference>
<dbReference type="InterPro" id="IPR032710">
    <property type="entry name" value="NTF2-like_dom_sf"/>
</dbReference>
<dbReference type="KEGG" id="amog:QRX60_24160"/>
<accession>A0A9Y2NM45</accession>
<evidence type="ECO:0000313" key="2">
    <source>
        <dbReference type="EMBL" id="WIY06794.1"/>
    </source>
</evidence>
<dbReference type="Pfam" id="PF14534">
    <property type="entry name" value="DUF4440"/>
    <property type="match status" value="1"/>
</dbReference>
<dbReference type="SUPFAM" id="SSF54427">
    <property type="entry name" value="NTF2-like"/>
    <property type="match status" value="1"/>
</dbReference>
<proteinExistence type="predicted"/>
<sequence>MARPVCQRISARWQMSRRAAAATFDAVETFEELLTRWRDAEARGDAPAWEPLLAADFRGDGPDGRVLDRDAWPGRAPAGAFRWTDLRVTSSVGVATGHRDGAGCTVVAARRGGRWQIVNVQRGS</sequence>